<comment type="subcellular location">
    <subcellularLocation>
        <location evidence="2">Cytoplasm</location>
    </subcellularLocation>
</comment>
<keyword evidence="5 8" id="KW-0697">Rotamase</keyword>
<dbReference type="PROSITE" id="PS50059">
    <property type="entry name" value="FKBP_PPIASE"/>
    <property type="match status" value="1"/>
</dbReference>
<dbReference type="EC" id="5.2.1.8" evidence="9"/>
<sequence length="185" mass="20786">MKIKNLDLKKSLTITQLGDENMVVENNKVVKVHYHGYFPDTREVFDSSLEREPLTFLVGHGQMIPGFEAEILGSELSEKRTFTLEPDRAYGHRDESYITVRPFPEFPEGIEVGMKFQAEVNGMPMPFEIISIDLDSGDSGTVTCDFNHPMAGKALTFEIEVVDIRDADEEEIAHGHVHGDGGHQH</sequence>
<dbReference type="GO" id="GO:0042026">
    <property type="term" value="P:protein refolding"/>
    <property type="evidence" value="ECO:0007669"/>
    <property type="project" value="UniProtKB-ARBA"/>
</dbReference>
<reference evidence="11" key="1">
    <citation type="submission" date="2014-11" db="EMBL/GenBank/DDBJ databases">
        <authorList>
            <person name="Zhu J."/>
            <person name="Qi W."/>
            <person name="Song R."/>
        </authorList>
    </citation>
    <scope>NUCLEOTIDE SEQUENCE</scope>
</reference>
<dbReference type="InterPro" id="IPR046357">
    <property type="entry name" value="PPIase_dom_sf"/>
</dbReference>
<evidence type="ECO:0000256" key="6">
    <source>
        <dbReference type="ARBA" id="ARBA00023186"/>
    </source>
</evidence>
<keyword evidence="6" id="KW-0143">Chaperone</keyword>
<name>A0A1B1TD62_9ARCH</name>
<dbReference type="Gene3D" id="3.10.50.40">
    <property type="match status" value="1"/>
</dbReference>
<evidence type="ECO:0000256" key="2">
    <source>
        <dbReference type="ARBA" id="ARBA00004496"/>
    </source>
</evidence>
<dbReference type="SUPFAM" id="SSF54534">
    <property type="entry name" value="FKBP-like"/>
    <property type="match status" value="1"/>
</dbReference>
<dbReference type="AlphaFoldDB" id="A0A1B1TD62"/>
<dbReference type="GO" id="GO:0005737">
    <property type="term" value="C:cytoplasm"/>
    <property type="evidence" value="ECO:0007669"/>
    <property type="project" value="UniProtKB-SubCell"/>
</dbReference>
<evidence type="ECO:0000313" key="11">
    <source>
        <dbReference type="EMBL" id="ANV80212.1"/>
    </source>
</evidence>
<comment type="similarity">
    <text evidence="3 9">Belongs to the FKBP-type PPIase family.</text>
</comment>
<evidence type="ECO:0000256" key="3">
    <source>
        <dbReference type="ARBA" id="ARBA00006577"/>
    </source>
</evidence>
<keyword evidence="4" id="KW-0963">Cytoplasm</keyword>
<dbReference type="Pfam" id="PF00254">
    <property type="entry name" value="FKBP_C"/>
    <property type="match status" value="1"/>
</dbReference>
<evidence type="ECO:0000256" key="1">
    <source>
        <dbReference type="ARBA" id="ARBA00000971"/>
    </source>
</evidence>
<protein>
    <recommendedName>
        <fullName evidence="9">Peptidyl-prolyl cis-trans isomerase</fullName>
        <ecNumber evidence="9">5.2.1.8</ecNumber>
    </recommendedName>
</protein>
<dbReference type="PANTHER" id="PTHR47861">
    <property type="entry name" value="FKBP-TYPE PEPTIDYL-PROLYL CIS-TRANS ISOMERASE SLYD"/>
    <property type="match status" value="1"/>
</dbReference>
<comment type="catalytic activity">
    <reaction evidence="1 8 9">
        <text>[protein]-peptidylproline (omega=180) = [protein]-peptidylproline (omega=0)</text>
        <dbReference type="Rhea" id="RHEA:16237"/>
        <dbReference type="Rhea" id="RHEA-COMP:10747"/>
        <dbReference type="Rhea" id="RHEA-COMP:10748"/>
        <dbReference type="ChEBI" id="CHEBI:83833"/>
        <dbReference type="ChEBI" id="CHEBI:83834"/>
        <dbReference type="EC" id="5.2.1.8"/>
    </reaction>
</comment>
<feature type="domain" description="PPIase FKBP-type" evidence="10">
    <location>
        <begin position="27"/>
        <end position="102"/>
    </location>
</feature>
<evidence type="ECO:0000256" key="9">
    <source>
        <dbReference type="RuleBase" id="RU003915"/>
    </source>
</evidence>
<evidence type="ECO:0000256" key="5">
    <source>
        <dbReference type="ARBA" id="ARBA00023110"/>
    </source>
</evidence>
<evidence type="ECO:0000259" key="10">
    <source>
        <dbReference type="PROSITE" id="PS50059"/>
    </source>
</evidence>
<dbReference type="GO" id="GO:0003755">
    <property type="term" value="F:peptidyl-prolyl cis-trans isomerase activity"/>
    <property type="evidence" value="ECO:0007669"/>
    <property type="project" value="UniProtKB-UniRule"/>
</dbReference>
<dbReference type="InterPro" id="IPR001179">
    <property type="entry name" value="PPIase_FKBP_dom"/>
</dbReference>
<keyword evidence="7 8" id="KW-0413">Isomerase</keyword>
<dbReference type="EMBL" id="KP211879">
    <property type="protein sequence ID" value="ANV80212.1"/>
    <property type="molecule type" value="Genomic_DNA"/>
</dbReference>
<evidence type="ECO:0000256" key="4">
    <source>
        <dbReference type="ARBA" id="ARBA00022490"/>
    </source>
</evidence>
<dbReference type="PANTHER" id="PTHR47861:SF3">
    <property type="entry name" value="FKBP-TYPE PEPTIDYL-PROLYL CIS-TRANS ISOMERASE SLYD"/>
    <property type="match status" value="1"/>
</dbReference>
<evidence type="ECO:0000256" key="8">
    <source>
        <dbReference type="PROSITE-ProRule" id="PRU00277"/>
    </source>
</evidence>
<accession>A0A1B1TD62</accession>
<organism evidence="11">
    <name type="scientific">uncultured Poseidoniia archaeon</name>
    <dbReference type="NCBI Taxonomy" id="1697135"/>
    <lineage>
        <taxon>Archaea</taxon>
        <taxon>Methanobacteriati</taxon>
        <taxon>Thermoplasmatota</taxon>
        <taxon>Candidatus Poseidoniia</taxon>
        <taxon>environmental samples</taxon>
    </lineage>
</organism>
<reference evidence="11" key="2">
    <citation type="journal article" date="2015" name="ISME J.">
        <title>A new class of marine Euryarchaeota group II from the Mediterranean deep chlorophyll maximum.</title>
        <authorList>
            <person name="Martin-Cuadrado A.B."/>
            <person name="Garcia-Heredia I."/>
            <person name="Molto A.G."/>
            <person name="Lopez-Ubeda R."/>
            <person name="Kimes N."/>
            <person name="Lopez-Garcia P."/>
            <person name="Moreira D."/>
            <person name="Rodriguez-Valera F."/>
        </authorList>
    </citation>
    <scope>NUCLEOTIDE SEQUENCE</scope>
</reference>
<proteinExistence type="inferred from homology"/>
<evidence type="ECO:0000256" key="7">
    <source>
        <dbReference type="ARBA" id="ARBA00023235"/>
    </source>
</evidence>